<sequence>MSKIGRAFMSLILDKKARERLNAPAPTTGPTTGPARGPGGANSPSGRANSPTPTASAPLSPPRREPSQAEIKARLDAKLDQVQNRPQRTASPTRQQLIQDALRTRSAKQDVFENLSAEQRLKLQVLAMKAMMPPKNG</sequence>
<proteinExistence type="predicted"/>
<dbReference type="AlphaFoldDB" id="A0A1E5Q9U7"/>
<evidence type="ECO:0000313" key="2">
    <source>
        <dbReference type="EMBL" id="OEJ68487.1"/>
    </source>
</evidence>
<feature type="compositionally biased region" description="Low complexity" evidence="1">
    <location>
        <begin position="47"/>
        <end position="58"/>
    </location>
</feature>
<organism evidence="2 3">
    <name type="scientific">Magnetovibrio blakemorei</name>
    <dbReference type="NCBI Taxonomy" id="28181"/>
    <lineage>
        <taxon>Bacteria</taxon>
        <taxon>Pseudomonadati</taxon>
        <taxon>Pseudomonadota</taxon>
        <taxon>Alphaproteobacteria</taxon>
        <taxon>Rhodospirillales</taxon>
        <taxon>Magnetovibrionaceae</taxon>
        <taxon>Magnetovibrio</taxon>
    </lineage>
</organism>
<protein>
    <submittedName>
        <fullName evidence="2">Uncharacterized protein</fullName>
    </submittedName>
</protein>
<feature type="compositionally biased region" description="Low complexity" evidence="1">
    <location>
        <begin position="23"/>
        <end position="35"/>
    </location>
</feature>
<dbReference type="EMBL" id="MCGG01000013">
    <property type="protein sequence ID" value="OEJ68487.1"/>
    <property type="molecule type" value="Genomic_DNA"/>
</dbReference>
<evidence type="ECO:0000256" key="1">
    <source>
        <dbReference type="SAM" id="MobiDB-lite"/>
    </source>
</evidence>
<dbReference type="Proteomes" id="UP000095347">
    <property type="component" value="Unassembled WGS sequence"/>
</dbReference>
<keyword evidence="3" id="KW-1185">Reference proteome</keyword>
<accession>A0A1E5Q9U7</accession>
<comment type="caution">
    <text evidence="2">The sequence shown here is derived from an EMBL/GenBank/DDBJ whole genome shotgun (WGS) entry which is preliminary data.</text>
</comment>
<reference evidence="3" key="1">
    <citation type="submission" date="2016-07" db="EMBL/GenBank/DDBJ databases">
        <authorList>
            <person name="Florea S."/>
            <person name="Webb J.S."/>
            <person name="Jaromczyk J."/>
            <person name="Schardl C.L."/>
        </authorList>
    </citation>
    <scope>NUCLEOTIDE SEQUENCE [LARGE SCALE GENOMIC DNA]</scope>
    <source>
        <strain evidence="3">MV-1</strain>
    </source>
</reference>
<dbReference type="STRING" id="28181.BEN30_06040"/>
<gene>
    <name evidence="2" type="ORF">BEN30_06040</name>
</gene>
<evidence type="ECO:0000313" key="3">
    <source>
        <dbReference type="Proteomes" id="UP000095347"/>
    </source>
</evidence>
<name>A0A1E5Q9U7_9PROT</name>
<feature type="region of interest" description="Disordered" evidence="1">
    <location>
        <begin position="18"/>
        <end position="70"/>
    </location>
</feature>